<dbReference type="KEGG" id="nfn:NFRAN_1219"/>
<protein>
    <submittedName>
        <fullName evidence="1">Uncharacterized protein</fullName>
    </submittedName>
</protein>
<accession>A0A484I8K2</accession>
<dbReference type="AlphaFoldDB" id="A0A484I8K2"/>
<dbReference type="EMBL" id="LR216287">
    <property type="protein sequence ID" value="VFJ13541.1"/>
    <property type="molecule type" value="Genomic_DNA"/>
</dbReference>
<organism evidence="1 2">
    <name type="scientific">Candidatus Nitrosocosmicus franklandianus</name>
    <dbReference type="NCBI Taxonomy" id="1798806"/>
    <lineage>
        <taxon>Archaea</taxon>
        <taxon>Nitrososphaerota</taxon>
        <taxon>Nitrososphaeria</taxon>
        <taxon>Nitrososphaerales</taxon>
        <taxon>Nitrososphaeraceae</taxon>
        <taxon>Candidatus Nitrosocosmicus</taxon>
    </lineage>
</organism>
<sequence length="42" mass="4922">MLNVDYEMVFSRVSSFFLIEIDNEKPSSDYMPTNTKITYHAS</sequence>
<reference evidence="1 2" key="1">
    <citation type="submission" date="2019-02" db="EMBL/GenBank/DDBJ databases">
        <authorList>
            <person name="Lehtovirta-Morley E L."/>
        </authorList>
    </citation>
    <scope>NUCLEOTIDE SEQUENCE [LARGE SCALE GENOMIC DNA]</scope>
    <source>
        <strain evidence="1">NFRAN1</strain>
    </source>
</reference>
<keyword evidence="2" id="KW-1185">Reference proteome</keyword>
<gene>
    <name evidence="1" type="ORF">NFRAN_1219</name>
</gene>
<evidence type="ECO:0000313" key="2">
    <source>
        <dbReference type="Proteomes" id="UP000294299"/>
    </source>
</evidence>
<evidence type="ECO:0000313" key="1">
    <source>
        <dbReference type="EMBL" id="VFJ13541.1"/>
    </source>
</evidence>
<proteinExistence type="predicted"/>
<name>A0A484I8K2_9ARCH</name>
<dbReference type="Proteomes" id="UP000294299">
    <property type="component" value="Chromosome NFRAN"/>
</dbReference>